<dbReference type="OrthoDB" id="269227at2759"/>
<feature type="active site" description="Proton acceptor" evidence="2">
    <location>
        <position position="608"/>
    </location>
</feature>
<dbReference type="SUPFAM" id="SSF51905">
    <property type="entry name" value="FAD/NAD(P)-binding domain"/>
    <property type="match status" value="1"/>
</dbReference>
<feature type="domain" description="Glucose-methanol-choline oxidoreductase N-terminal" evidence="5">
    <location>
        <begin position="314"/>
        <end position="328"/>
    </location>
</feature>
<name>A0A6A6PB78_9PEZI</name>
<dbReference type="Pfam" id="PF05199">
    <property type="entry name" value="GMC_oxred_C"/>
    <property type="match status" value="1"/>
</dbReference>
<evidence type="ECO:0000256" key="3">
    <source>
        <dbReference type="PIRSR" id="PIRSR000137-2"/>
    </source>
</evidence>
<dbReference type="InterPro" id="IPR012132">
    <property type="entry name" value="GMC_OxRdtase"/>
</dbReference>
<dbReference type="SUPFAM" id="SSF54373">
    <property type="entry name" value="FAD-linked reductases, C-terminal domain"/>
    <property type="match status" value="1"/>
</dbReference>
<organism evidence="6 7">
    <name type="scientific">Lineolata rhizophorae</name>
    <dbReference type="NCBI Taxonomy" id="578093"/>
    <lineage>
        <taxon>Eukaryota</taxon>
        <taxon>Fungi</taxon>
        <taxon>Dikarya</taxon>
        <taxon>Ascomycota</taxon>
        <taxon>Pezizomycotina</taxon>
        <taxon>Dothideomycetes</taxon>
        <taxon>Dothideomycetes incertae sedis</taxon>
        <taxon>Lineolatales</taxon>
        <taxon>Lineolataceae</taxon>
        <taxon>Lineolata</taxon>
    </lineage>
</organism>
<dbReference type="Pfam" id="PF00732">
    <property type="entry name" value="GMC_oxred_N"/>
    <property type="match status" value="1"/>
</dbReference>
<protein>
    <submittedName>
        <fullName evidence="6">Glucose-methanol-choline oxidoreductase</fullName>
    </submittedName>
</protein>
<dbReference type="GO" id="GO:0050660">
    <property type="term" value="F:flavin adenine dinucleotide binding"/>
    <property type="evidence" value="ECO:0007669"/>
    <property type="project" value="InterPro"/>
</dbReference>
<keyword evidence="4" id="KW-0732">Signal</keyword>
<dbReference type="InterPro" id="IPR036188">
    <property type="entry name" value="FAD/NAD-bd_sf"/>
</dbReference>
<keyword evidence="7" id="KW-1185">Reference proteome</keyword>
<feature type="binding site" evidence="3">
    <location>
        <position position="275"/>
    </location>
    <ligand>
        <name>FAD</name>
        <dbReference type="ChEBI" id="CHEBI:57692"/>
    </ligand>
</feature>
<dbReference type="Proteomes" id="UP000799766">
    <property type="component" value="Unassembled WGS sequence"/>
</dbReference>
<evidence type="ECO:0000313" key="6">
    <source>
        <dbReference type="EMBL" id="KAF2461190.1"/>
    </source>
</evidence>
<evidence type="ECO:0000256" key="1">
    <source>
        <dbReference type="ARBA" id="ARBA00010790"/>
    </source>
</evidence>
<accession>A0A6A6PB78</accession>
<feature type="signal peptide" evidence="4">
    <location>
        <begin position="1"/>
        <end position="22"/>
    </location>
</feature>
<sequence length="634" mass="68481">MRAGILGFAAIALFSVLESCGAVPLRRGNFTTNEPIYSLDDVDNKYDYIIVGGGTAGLTVADRLTEDESKSVLVVEFGDIVDDDPELKMPQKGNPFPTQYMFNISSVPQTALNSRVGTVQISAIAGGGSAINAMFHDRGSVADYDAWVELGNDGWGWNDLLPYFKKAVEFTPPDAFMQEEFGITYNEESAYGGHGPVDVSYPPFQWEGLKTQWDAWGDLGIEAQVEGADGTAYGRIWVPSSQDPVNETRVDAVLAHYKRVAEVRPNYNLLLLHKVTKVELNGGGNKARGVTVESRESGETKMIEAQKEVIMAAGAIHTPQILQLSGIGPSSVLEAAGIDVVVDHPGVGQNFHNHPWFVTVFNYTTNFYPNPDTLTSNETFAAEAYEEYWANKTGPYSLGLGNAGVFLPLSDVTGDYQLIAADYADQAPSDYLATDTPPEVVAGYAAQQAILATLFASDEAAVLEMPLAGGSTSVTPNLKPTSRGSVAINPADPSAEPLVDYRAWTNPTDARVMVEMLKRVREYHAVPAMVEAFHPVELVPGPDVATDDEIEQVMRTQLLDPDFFHPVGTAAMMPLENGGVVGTDLLVYGVRGLSVVDASVIPMIPGTHMAETVYAIAEKVSSVCPLRACIRRFR</sequence>
<reference evidence="6" key="1">
    <citation type="journal article" date="2020" name="Stud. Mycol.">
        <title>101 Dothideomycetes genomes: a test case for predicting lifestyles and emergence of pathogens.</title>
        <authorList>
            <person name="Haridas S."/>
            <person name="Albert R."/>
            <person name="Binder M."/>
            <person name="Bloem J."/>
            <person name="Labutti K."/>
            <person name="Salamov A."/>
            <person name="Andreopoulos B."/>
            <person name="Baker S."/>
            <person name="Barry K."/>
            <person name="Bills G."/>
            <person name="Bluhm B."/>
            <person name="Cannon C."/>
            <person name="Castanera R."/>
            <person name="Culley D."/>
            <person name="Daum C."/>
            <person name="Ezra D."/>
            <person name="Gonzalez J."/>
            <person name="Henrissat B."/>
            <person name="Kuo A."/>
            <person name="Liang C."/>
            <person name="Lipzen A."/>
            <person name="Lutzoni F."/>
            <person name="Magnuson J."/>
            <person name="Mondo S."/>
            <person name="Nolan M."/>
            <person name="Ohm R."/>
            <person name="Pangilinan J."/>
            <person name="Park H.-J."/>
            <person name="Ramirez L."/>
            <person name="Alfaro M."/>
            <person name="Sun H."/>
            <person name="Tritt A."/>
            <person name="Yoshinaga Y."/>
            <person name="Zwiers L.-H."/>
            <person name="Turgeon B."/>
            <person name="Goodwin S."/>
            <person name="Spatafora J."/>
            <person name="Crous P."/>
            <person name="Grigoriev I."/>
        </authorList>
    </citation>
    <scope>NUCLEOTIDE SEQUENCE</scope>
    <source>
        <strain evidence="6">ATCC 16933</strain>
    </source>
</reference>
<dbReference type="EMBL" id="MU001672">
    <property type="protein sequence ID" value="KAF2461190.1"/>
    <property type="molecule type" value="Genomic_DNA"/>
</dbReference>
<dbReference type="PIRSF" id="PIRSF000137">
    <property type="entry name" value="Alcohol_oxidase"/>
    <property type="match status" value="1"/>
</dbReference>
<dbReference type="InterPro" id="IPR000172">
    <property type="entry name" value="GMC_OxRdtase_N"/>
</dbReference>
<evidence type="ECO:0000313" key="7">
    <source>
        <dbReference type="Proteomes" id="UP000799766"/>
    </source>
</evidence>
<gene>
    <name evidence="6" type="ORF">BDY21DRAFT_279280</name>
</gene>
<dbReference type="PANTHER" id="PTHR11552:SF115">
    <property type="entry name" value="DEHYDROGENASE XPTC-RELATED"/>
    <property type="match status" value="1"/>
</dbReference>
<dbReference type="Gene3D" id="3.30.560.10">
    <property type="entry name" value="Glucose Oxidase, domain 3"/>
    <property type="match status" value="1"/>
</dbReference>
<dbReference type="Gene3D" id="3.50.50.60">
    <property type="entry name" value="FAD/NAD(P)-binding domain"/>
    <property type="match status" value="1"/>
</dbReference>
<dbReference type="InterPro" id="IPR007867">
    <property type="entry name" value="GMC_OxRtase_C"/>
</dbReference>
<feature type="active site" description="Proton donor" evidence="2">
    <location>
        <position position="565"/>
    </location>
</feature>
<keyword evidence="3" id="KW-0285">Flavoprotein</keyword>
<comment type="similarity">
    <text evidence="1">Belongs to the GMC oxidoreductase family.</text>
</comment>
<dbReference type="PROSITE" id="PS00624">
    <property type="entry name" value="GMC_OXRED_2"/>
    <property type="match status" value="1"/>
</dbReference>
<evidence type="ECO:0000259" key="5">
    <source>
        <dbReference type="PROSITE" id="PS00624"/>
    </source>
</evidence>
<comment type="cofactor">
    <cofactor evidence="3">
        <name>FAD</name>
        <dbReference type="ChEBI" id="CHEBI:57692"/>
    </cofactor>
</comment>
<feature type="chain" id="PRO_5025455099" evidence="4">
    <location>
        <begin position="23"/>
        <end position="634"/>
    </location>
</feature>
<keyword evidence="3" id="KW-0274">FAD</keyword>
<dbReference type="AlphaFoldDB" id="A0A6A6PB78"/>
<dbReference type="GO" id="GO:0016614">
    <property type="term" value="F:oxidoreductase activity, acting on CH-OH group of donors"/>
    <property type="evidence" value="ECO:0007669"/>
    <property type="project" value="InterPro"/>
</dbReference>
<evidence type="ECO:0000256" key="4">
    <source>
        <dbReference type="SAM" id="SignalP"/>
    </source>
</evidence>
<dbReference type="PANTHER" id="PTHR11552">
    <property type="entry name" value="GLUCOSE-METHANOL-CHOLINE GMC OXIDOREDUCTASE"/>
    <property type="match status" value="1"/>
</dbReference>
<dbReference type="GO" id="GO:0044550">
    <property type="term" value="P:secondary metabolite biosynthetic process"/>
    <property type="evidence" value="ECO:0007669"/>
    <property type="project" value="TreeGrafter"/>
</dbReference>
<evidence type="ECO:0000256" key="2">
    <source>
        <dbReference type="PIRSR" id="PIRSR000137-1"/>
    </source>
</evidence>
<proteinExistence type="inferred from homology"/>